<sequence>VKDVLSDTQWPFIGHTKTFEDIAFLYIATAIIAEHSFFLWKQKPSTSTAPFKLAIQKFNLFADLKNIKTAIEEASHLKMKDQKDALVKIALENCLCDIFPEFHKCHTCLYLPPL</sequence>
<evidence type="ECO:0000256" key="1">
    <source>
        <dbReference type="SAM" id="Phobius"/>
    </source>
</evidence>
<dbReference type="HOGENOM" id="CLU_144542_1_0_1"/>
<accession>A0A0C9WH05</accession>
<keyword evidence="3" id="KW-1185">Reference proteome</keyword>
<reference evidence="3" key="2">
    <citation type="submission" date="2015-01" db="EMBL/GenBank/DDBJ databases">
        <title>Evolutionary Origins and Diversification of the Mycorrhizal Mutualists.</title>
        <authorList>
            <consortium name="DOE Joint Genome Institute"/>
            <consortium name="Mycorrhizal Genomics Consortium"/>
            <person name="Kohler A."/>
            <person name="Kuo A."/>
            <person name="Nagy L.G."/>
            <person name="Floudas D."/>
            <person name="Copeland A."/>
            <person name="Barry K.W."/>
            <person name="Cichocki N."/>
            <person name="Veneault-Fourrey C."/>
            <person name="LaButti K."/>
            <person name="Lindquist E.A."/>
            <person name="Lipzen A."/>
            <person name="Lundell T."/>
            <person name="Morin E."/>
            <person name="Murat C."/>
            <person name="Riley R."/>
            <person name="Ohm R."/>
            <person name="Sun H."/>
            <person name="Tunlid A."/>
            <person name="Henrissat B."/>
            <person name="Grigoriev I.V."/>
            <person name="Hibbett D.S."/>
            <person name="Martin F."/>
        </authorList>
    </citation>
    <scope>NUCLEOTIDE SEQUENCE [LARGE SCALE GENOMIC DNA]</scope>
    <source>
        <strain evidence="3">LaAM-08-1</strain>
    </source>
</reference>
<protein>
    <submittedName>
        <fullName evidence="2">Uncharacterized protein</fullName>
    </submittedName>
</protein>
<feature type="transmembrane region" description="Helical" evidence="1">
    <location>
        <begin position="22"/>
        <end position="40"/>
    </location>
</feature>
<feature type="non-terminal residue" evidence="2">
    <location>
        <position position="1"/>
    </location>
</feature>
<proteinExistence type="predicted"/>
<dbReference type="AlphaFoldDB" id="A0A0C9WH05"/>
<organism evidence="2 3">
    <name type="scientific">Laccaria amethystina LaAM-08-1</name>
    <dbReference type="NCBI Taxonomy" id="1095629"/>
    <lineage>
        <taxon>Eukaryota</taxon>
        <taxon>Fungi</taxon>
        <taxon>Dikarya</taxon>
        <taxon>Basidiomycota</taxon>
        <taxon>Agaricomycotina</taxon>
        <taxon>Agaricomycetes</taxon>
        <taxon>Agaricomycetidae</taxon>
        <taxon>Agaricales</taxon>
        <taxon>Agaricineae</taxon>
        <taxon>Hydnangiaceae</taxon>
        <taxon>Laccaria</taxon>
    </lineage>
</organism>
<name>A0A0C9WH05_9AGAR</name>
<evidence type="ECO:0000313" key="2">
    <source>
        <dbReference type="EMBL" id="KIJ90354.1"/>
    </source>
</evidence>
<evidence type="ECO:0000313" key="3">
    <source>
        <dbReference type="Proteomes" id="UP000054477"/>
    </source>
</evidence>
<keyword evidence="1" id="KW-0472">Membrane</keyword>
<dbReference type="EMBL" id="KN839209">
    <property type="protein sequence ID" value="KIJ90354.1"/>
    <property type="molecule type" value="Genomic_DNA"/>
</dbReference>
<reference evidence="2 3" key="1">
    <citation type="submission" date="2014-04" db="EMBL/GenBank/DDBJ databases">
        <authorList>
            <consortium name="DOE Joint Genome Institute"/>
            <person name="Kuo A."/>
            <person name="Kohler A."/>
            <person name="Nagy L.G."/>
            <person name="Floudas D."/>
            <person name="Copeland A."/>
            <person name="Barry K.W."/>
            <person name="Cichocki N."/>
            <person name="Veneault-Fourrey C."/>
            <person name="LaButti K."/>
            <person name="Lindquist E.A."/>
            <person name="Lipzen A."/>
            <person name="Lundell T."/>
            <person name="Morin E."/>
            <person name="Murat C."/>
            <person name="Sun H."/>
            <person name="Tunlid A."/>
            <person name="Henrissat B."/>
            <person name="Grigoriev I.V."/>
            <person name="Hibbett D.S."/>
            <person name="Martin F."/>
            <person name="Nordberg H.P."/>
            <person name="Cantor M.N."/>
            <person name="Hua S.X."/>
        </authorList>
    </citation>
    <scope>NUCLEOTIDE SEQUENCE [LARGE SCALE GENOMIC DNA]</scope>
    <source>
        <strain evidence="2 3">LaAM-08-1</strain>
    </source>
</reference>
<keyword evidence="1" id="KW-1133">Transmembrane helix</keyword>
<dbReference type="Proteomes" id="UP000054477">
    <property type="component" value="Unassembled WGS sequence"/>
</dbReference>
<gene>
    <name evidence="2" type="ORF">K443DRAFT_116714</name>
</gene>
<keyword evidence="1" id="KW-0812">Transmembrane</keyword>